<dbReference type="FunFam" id="3.30.70.100:FF:000008">
    <property type="entry name" value="Copper transport protein ATOX1"/>
    <property type="match status" value="1"/>
</dbReference>
<dbReference type="PANTHER" id="PTHR45868">
    <property type="entry name" value="HEAVY METAL-ASSOCIATED ISOPRENYLATED PLANT PROTEIN 33-RELATED"/>
    <property type="match status" value="1"/>
</dbReference>
<evidence type="ECO:0000256" key="5">
    <source>
        <dbReference type="SAM" id="MobiDB-lite"/>
    </source>
</evidence>
<dbReference type="STRING" id="1088818.A0A2I0AD67"/>
<evidence type="ECO:0000313" key="7">
    <source>
        <dbReference type="EMBL" id="PKA53456.1"/>
    </source>
</evidence>
<reference evidence="7 8" key="1">
    <citation type="journal article" date="2017" name="Nature">
        <title>The Apostasia genome and the evolution of orchids.</title>
        <authorList>
            <person name="Zhang G.Q."/>
            <person name="Liu K.W."/>
            <person name="Li Z."/>
            <person name="Lohaus R."/>
            <person name="Hsiao Y.Y."/>
            <person name="Niu S.C."/>
            <person name="Wang J.Y."/>
            <person name="Lin Y.C."/>
            <person name="Xu Q."/>
            <person name="Chen L.J."/>
            <person name="Yoshida K."/>
            <person name="Fujiwara S."/>
            <person name="Wang Z.W."/>
            <person name="Zhang Y.Q."/>
            <person name="Mitsuda N."/>
            <person name="Wang M."/>
            <person name="Liu G.H."/>
            <person name="Pecoraro L."/>
            <person name="Huang H.X."/>
            <person name="Xiao X.J."/>
            <person name="Lin M."/>
            <person name="Wu X.Y."/>
            <person name="Wu W.L."/>
            <person name="Chen Y.Y."/>
            <person name="Chang S.B."/>
            <person name="Sakamoto S."/>
            <person name="Ohme-Takagi M."/>
            <person name="Yagi M."/>
            <person name="Zeng S.J."/>
            <person name="Shen C.Y."/>
            <person name="Yeh C.M."/>
            <person name="Luo Y.B."/>
            <person name="Tsai W.C."/>
            <person name="Van de Peer Y."/>
            <person name="Liu Z.J."/>
        </authorList>
    </citation>
    <scope>NUCLEOTIDE SEQUENCE [LARGE SCALE GENOMIC DNA]</scope>
    <source>
        <strain evidence="8">cv. Shenzhen</strain>
        <tissue evidence="7">Stem</tissue>
    </source>
</reference>
<keyword evidence="3" id="KW-0636">Prenylation</keyword>
<dbReference type="GO" id="GO:0046872">
    <property type="term" value="F:metal ion binding"/>
    <property type="evidence" value="ECO:0007669"/>
    <property type="project" value="UniProtKB-KW"/>
</dbReference>
<dbReference type="CDD" id="cd00371">
    <property type="entry name" value="HMA"/>
    <property type="match status" value="1"/>
</dbReference>
<dbReference type="Pfam" id="PF00403">
    <property type="entry name" value="HMA"/>
    <property type="match status" value="1"/>
</dbReference>
<gene>
    <name evidence="7" type="primary">HIPP26</name>
    <name evidence="7" type="ORF">AXF42_Ash012398</name>
</gene>
<dbReference type="PROSITE" id="PS50846">
    <property type="entry name" value="HMA_2"/>
    <property type="match status" value="1"/>
</dbReference>
<feature type="region of interest" description="Disordered" evidence="5">
    <location>
        <begin position="83"/>
        <end position="202"/>
    </location>
</feature>
<comment type="similarity">
    <text evidence="4">Belongs to the HIPP family.</text>
</comment>
<dbReference type="Gene3D" id="3.30.70.100">
    <property type="match status" value="1"/>
</dbReference>
<keyword evidence="1" id="KW-0488">Methylation</keyword>
<keyword evidence="3" id="KW-0449">Lipoprotein</keyword>
<protein>
    <submittedName>
        <fullName evidence="7">Heavy metal-associated isoprenylated plant protein 26</fullName>
    </submittedName>
</protein>
<dbReference type="Proteomes" id="UP000236161">
    <property type="component" value="Unassembled WGS sequence"/>
</dbReference>
<dbReference type="OrthoDB" id="689350at2759"/>
<feature type="domain" description="HMA" evidence="6">
    <location>
        <begin position="12"/>
        <end position="75"/>
    </location>
</feature>
<dbReference type="InterPro" id="IPR036163">
    <property type="entry name" value="HMA_dom_sf"/>
</dbReference>
<keyword evidence="8" id="KW-1185">Reference proteome</keyword>
<feature type="compositionally biased region" description="Polar residues" evidence="5">
    <location>
        <begin position="180"/>
        <end position="192"/>
    </location>
</feature>
<proteinExistence type="inferred from homology"/>
<keyword evidence="2" id="KW-0479">Metal-binding</keyword>
<organism evidence="7 8">
    <name type="scientific">Apostasia shenzhenica</name>
    <dbReference type="NCBI Taxonomy" id="1088818"/>
    <lineage>
        <taxon>Eukaryota</taxon>
        <taxon>Viridiplantae</taxon>
        <taxon>Streptophyta</taxon>
        <taxon>Embryophyta</taxon>
        <taxon>Tracheophyta</taxon>
        <taxon>Spermatophyta</taxon>
        <taxon>Magnoliopsida</taxon>
        <taxon>Liliopsida</taxon>
        <taxon>Asparagales</taxon>
        <taxon>Orchidaceae</taxon>
        <taxon>Apostasioideae</taxon>
        <taxon>Apostasia</taxon>
    </lineage>
</organism>
<evidence type="ECO:0000256" key="1">
    <source>
        <dbReference type="ARBA" id="ARBA00022481"/>
    </source>
</evidence>
<evidence type="ECO:0000256" key="3">
    <source>
        <dbReference type="ARBA" id="ARBA00023289"/>
    </source>
</evidence>
<name>A0A2I0AD67_9ASPA</name>
<dbReference type="AlphaFoldDB" id="A0A2I0AD67"/>
<sequence length="258" mass="28319">MSRGQDFNSLKMQTSVLKVNIHCDGCKQKVKKLIQKIDGVYSTLIDGEQGKVTVSGTVDPSTLIKRLRKAGKHAALWPAAKCSSFQQQQQKKLPTNDAKEQQKLPKGMIDTKPPFKKDQKSVRFSLPLQELRHGGNADDNFGDAGDDYSDNTDGFDDEEEEDDDKGLKEKTGSGKGSKGAQFSGSGNGNNSAAPPRMAGFADNPYTQQQQRLAAMMRQQRMMMMMNGQAIAYGQAMGHAEPFISYFSDENTSSSCTIM</sequence>
<evidence type="ECO:0000259" key="6">
    <source>
        <dbReference type="PROSITE" id="PS50846"/>
    </source>
</evidence>
<feature type="compositionally biased region" description="Acidic residues" evidence="5">
    <location>
        <begin position="140"/>
        <end position="164"/>
    </location>
</feature>
<dbReference type="SUPFAM" id="SSF55008">
    <property type="entry name" value="HMA, heavy metal-associated domain"/>
    <property type="match status" value="1"/>
</dbReference>
<evidence type="ECO:0000256" key="2">
    <source>
        <dbReference type="ARBA" id="ARBA00022723"/>
    </source>
</evidence>
<evidence type="ECO:0000256" key="4">
    <source>
        <dbReference type="ARBA" id="ARBA00024045"/>
    </source>
</evidence>
<dbReference type="EMBL" id="KZ451998">
    <property type="protein sequence ID" value="PKA53456.1"/>
    <property type="molecule type" value="Genomic_DNA"/>
</dbReference>
<dbReference type="InterPro" id="IPR006121">
    <property type="entry name" value="HMA_dom"/>
</dbReference>
<accession>A0A2I0AD67</accession>
<evidence type="ECO:0000313" key="8">
    <source>
        <dbReference type="Proteomes" id="UP000236161"/>
    </source>
</evidence>
<dbReference type="PANTHER" id="PTHR45868:SF93">
    <property type="entry name" value="OS12G0144600 PROTEIN"/>
    <property type="match status" value="1"/>
</dbReference>